<feature type="region of interest" description="Disordered" evidence="1">
    <location>
        <begin position="365"/>
        <end position="414"/>
    </location>
</feature>
<evidence type="ECO:0000313" key="2">
    <source>
        <dbReference type="EMBL" id="CAH2106991.1"/>
    </source>
</evidence>
<keyword evidence="3" id="KW-1185">Reference proteome</keyword>
<proteinExistence type="predicted"/>
<feature type="compositionally biased region" description="Acidic residues" evidence="1">
    <location>
        <begin position="381"/>
        <end position="392"/>
    </location>
</feature>
<evidence type="ECO:0000256" key="1">
    <source>
        <dbReference type="SAM" id="MobiDB-lite"/>
    </source>
</evidence>
<dbReference type="EMBL" id="CAKOGL010000030">
    <property type="protein sequence ID" value="CAH2106991.1"/>
    <property type="molecule type" value="Genomic_DNA"/>
</dbReference>
<name>A0AAU9V4W2_EUPED</name>
<sequence length="414" mass="48443">MNWSILNILKFLKRLFNQKDSKRRNMYNLKRRRESVALVYRKTTKFLSSNTANFLKKTPNTKKYNLLARIVEEYQKNNDKDNKNCDEKDDNDSINDLGERDLDYYLGVREKVTYWRDPEGNEKIRKDYLLYHCGITEEDYEKNYKRTIVPRATYPVHPKLKQVPFKIHKKEKKVNSFKEGVTESWVEKKGIFKLFGNRRDSDTTSDSYSECDSNEEAKYIDDIDYDKDDNEEIIWNVTNNFNDLTTIDALNKLLGVRIKEVSEGRPCDNCPELCPGFISHPWRSVILFILIFILRIFSFKETLRIVDIIVDQKENITSLIVRSELRAFNSPSAYSSLFIVNRVLTASRRVTDKYVSVVETTRVGGNIPPRDQTRQGRCSGEEDTEVSVEGEELCGPAKEQQQQSQITRELPNLC</sequence>
<evidence type="ECO:0000313" key="3">
    <source>
        <dbReference type="Proteomes" id="UP001153954"/>
    </source>
</evidence>
<reference evidence="2" key="1">
    <citation type="submission" date="2022-03" db="EMBL/GenBank/DDBJ databases">
        <authorList>
            <person name="Tunstrom K."/>
        </authorList>
    </citation>
    <scope>NUCLEOTIDE SEQUENCE</scope>
</reference>
<dbReference type="Proteomes" id="UP001153954">
    <property type="component" value="Unassembled WGS sequence"/>
</dbReference>
<protein>
    <submittedName>
        <fullName evidence="2">Uncharacterized protein</fullName>
    </submittedName>
</protein>
<accession>A0AAU9V4W2</accession>
<gene>
    <name evidence="2" type="ORF">EEDITHA_LOCUS21059</name>
</gene>
<dbReference type="AlphaFoldDB" id="A0AAU9V4W2"/>
<comment type="caution">
    <text evidence="2">The sequence shown here is derived from an EMBL/GenBank/DDBJ whole genome shotgun (WGS) entry which is preliminary data.</text>
</comment>
<organism evidence="2 3">
    <name type="scientific">Euphydryas editha</name>
    <name type="common">Edith's checkerspot</name>
    <dbReference type="NCBI Taxonomy" id="104508"/>
    <lineage>
        <taxon>Eukaryota</taxon>
        <taxon>Metazoa</taxon>
        <taxon>Ecdysozoa</taxon>
        <taxon>Arthropoda</taxon>
        <taxon>Hexapoda</taxon>
        <taxon>Insecta</taxon>
        <taxon>Pterygota</taxon>
        <taxon>Neoptera</taxon>
        <taxon>Endopterygota</taxon>
        <taxon>Lepidoptera</taxon>
        <taxon>Glossata</taxon>
        <taxon>Ditrysia</taxon>
        <taxon>Papilionoidea</taxon>
        <taxon>Nymphalidae</taxon>
        <taxon>Nymphalinae</taxon>
        <taxon>Euphydryas</taxon>
    </lineage>
</organism>